<dbReference type="EMBL" id="CASHTH010001778">
    <property type="protein sequence ID" value="CAI8019833.1"/>
    <property type="molecule type" value="Genomic_DNA"/>
</dbReference>
<reference evidence="3" key="1">
    <citation type="submission" date="2023-03" db="EMBL/GenBank/DDBJ databases">
        <authorList>
            <person name="Steffen K."/>
            <person name="Cardenas P."/>
        </authorList>
    </citation>
    <scope>NUCLEOTIDE SEQUENCE</scope>
</reference>
<dbReference type="NCBIfam" id="TIGR02607">
    <property type="entry name" value="antidote_HigA"/>
    <property type="match status" value="1"/>
</dbReference>
<proteinExistence type="predicted"/>
<dbReference type="AlphaFoldDB" id="A0AA35RZI8"/>
<dbReference type="CDD" id="cd00093">
    <property type="entry name" value="HTH_XRE"/>
    <property type="match status" value="1"/>
</dbReference>
<sequence>MATKAESGTEKLHPIHPGEILNEEFLLPLGVTQYRLAKSIGVDTRRIHAIVHGRRSITAETALLFSRFFGNSAEFWMGLQSQYDLETAEDRLSQRLDSVTAYSIDDRI</sequence>
<comment type="caution">
    <text evidence="3">The sequence shown here is derived from an EMBL/GenBank/DDBJ whole genome shotgun (WGS) entry which is preliminary data.</text>
</comment>
<dbReference type="InterPro" id="IPR001387">
    <property type="entry name" value="Cro/C1-type_HTH"/>
</dbReference>
<name>A0AA35RZI8_GEOBA</name>
<dbReference type="Proteomes" id="UP001174909">
    <property type="component" value="Unassembled WGS sequence"/>
</dbReference>
<dbReference type="InterPro" id="IPR010982">
    <property type="entry name" value="Lambda_DNA-bd_dom_sf"/>
</dbReference>
<dbReference type="Pfam" id="PF01381">
    <property type="entry name" value="HTH_3"/>
    <property type="match status" value="1"/>
</dbReference>
<evidence type="ECO:0000259" key="2">
    <source>
        <dbReference type="PROSITE" id="PS50943"/>
    </source>
</evidence>
<dbReference type="GO" id="GO:0003677">
    <property type="term" value="F:DNA binding"/>
    <property type="evidence" value="ECO:0007669"/>
    <property type="project" value="UniProtKB-KW"/>
</dbReference>
<evidence type="ECO:0000256" key="1">
    <source>
        <dbReference type="ARBA" id="ARBA00023125"/>
    </source>
</evidence>
<dbReference type="InterPro" id="IPR013430">
    <property type="entry name" value="Toxin_antidote_HigA"/>
</dbReference>
<dbReference type="SUPFAM" id="SSF47413">
    <property type="entry name" value="lambda repressor-like DNA-binding domains"/>
    <property type="match status" value="1"/>
</dbReference>
<gene>
    <name evidence="3" type="ORF">GBAR_LOCUS11884</name>
</gene>
<protein>
    <submittedName>
        <fullName evidence="3">Virulence-associated protein I</fullName>
    </submittedName>
</protein>
<dbReference type="SMART" id="SM00530">
    <property type="entry name" value="HTH_XRE"/>
    <property type="match status" value="1"/>
</dbReference>
<feature type="domain" description="HTH cro/C1-type" evidence="2">
    <location>
        <begin position="29"/>
        <end position="76"/>
    </location>
</feature>
<dbReference type="PANTHER" id="PTHR36924">
    <property type="entry name" value="ANTITOXIN HIGA-1"/>
    <property type="match status" value="1"/>
</dbReference>
<keyword evidence="1" id="KW-0238">DNA-binding</keyword>
<dbReference type="PANTHER" id="PTHR36924:SF1">
    <property type="entry name" value="ANTITOXIN HIGA-1"/>
    <property type="match status" value="1"/>
</dbReference>
<evidence type="ECO:0000313" key="4">
    <source>
        <dbReference type="Proteomes" id="UP001174909"/>
    </source>
</evidence>
<dbReference type="PROSITE" id="PS50943">
    <property type="entry name" value="HTH_CROC1"/>
    <property type="match status" value="1"/>
</dbReference>
<dbReference type="Gene3D" id="1.10.260.40">
    <property type="entry name" value="lambda repressor-like DNA-binding domains"/>
    <property type="match status" value="1"/>
</dbReference>
<evidence type="ECO:0000313" key="3">
    <source>
        <dbReference type="EMBL" id="CAI8019833.1"/>
    </source>
</evidence>
<accession>A0AA35RZI8</accession>
<keyword evidence="4" id="KW-1185">Reference proteome</keyword>
<organism evidence="3 4">
    <name type="scientific">Geodia barretti</name>
    <name type="common">Barrett's horny sponge</name>
    <dbReference type="NCBI Taxonomy" id="519541"/>
    <lineage>
        <taxon>Eukaryota</taxon>
        <taxon>Metazoa</taxon>
        <taxon>Porifera</taxon>
        <taxon>Demospongiae</taxon>
        <taxon>Heteroscleromorpha</taxon>
        <taxon>Tetractinellida</taxon>
        <taxon>Astrophorina</taxon>
        <taxon>Geodiidae</taxon>
        <taxon>Geodia</taxon>
    </lineage>
</organism>